<accession>A0A1M5IAR4</accession>
<dbReference type="Proteomes" id="UP000184485">
    <property type="component" value="Unassembled WGS sequence"/>
</dbReference>
<evidence type="ECO:0000313" key="1">
    <source>
        <dbReference type="EMBL" id="SHG25454.1"/>
    </source>
</evidence>
<name>A0A1M5IAR4_9HYPH</name>
<dbReference type="Gene3D" id="3.20.20.140">
    <property type="entry name" value="Metal-dependent hydrolases"/>
    <property type="match status" value="1"/>
</dbReference>
<organism evidence="1 2">
    <name type="scientific">Kaistia soli DSM 19436</name>
    <dbReference type="NCBI Taxonomy" id="1122133"/>
    <lineage>
        <taxon>Bacteria</taxon>
        <taxon>Pseudomonadati</taxon>
        <taxon>Pseudomonadota</taxon>
        <taxon>Alphaproteobacteria</taxon>
        <taxon>Hyphomicrobiales</taxon>
        <taxon>Kaistiaceae</taxon>
        <taxon>Kaistia</taxon>
    </lineage>
</organism>
<protein>
    <recommendedName>
        <fullName evidence="3">Amidohydrolase family protein</fullName>
    </recommendedName>
</protein>
<dbReference type="InterPro" id="IPR046249">
    <property type="entry name" value="DUF6282"/>
</dbReference>
<dbReference type="OrthoDB" id="9789440at2"/>
<dbReference type="SUPFAM" id="SSF51556">
    <property type="entry name" value="Metallo-dependent hydrolases"/>
    <property type="match status" value="1"/>
</dbReference>
<sequence length="331" mass="36892">MATYEPFYNRTMELPEELLVGAIDSHVHAGPVLRSNPGHFDPIQVAEMARAAGMRTILYYDVFGWASGTAWMVNRYMKDFRTYGGYLMNSSHGGMNPRAVRTALNLGEGCRMISFGSHCTWHSATTESTLVDGKLVPFKDAIPGFAEKELSRAIRIPLDGPVPDALKEILDMVAERPEVYLNTGHVSGPEAMRVVDLAEQWGIRKVLVAHPARALLTVEQQKDIARRGFFLEACAVDFGGPWMPQTHYYVERELMDMSSLVHGRAMSWLQGIRDVGPEQFVLATDYGVRVLPSPIEGMRMMISMLLYFGFSIEEVQTMTATNPARLIGLDG</sequence>
<dbReference type="InterPro" id="IPR032466">
    <property type="entry name" value="Metal_Hydrolase"/>
</dbReference>
<keyword evidence="2" id="KW-1185">Reference proteome</keyword>
<evidence type="ECO:0008006" key="3">
    <source>
        <dbReference type="Google" id="ProtNLM"/>
    </source>
</evidence>
<dbReference type="EMBL" id="FQUP01000004">
    <property type="protein sequence ID" value="SHG25454.1"/>
    <property type="molecule type" value="Genomic_DNA"/>
</dbReference>
<dbReference type="STRING" id="1122133.SAMN02745157_3826"/>
<proteinExistence type="predicted"/>
<evidence type="ECO:0000313" key="2">
    <source>
        <dbReference type="Proteomes" id="UP000184485"/>
    </source>
</evidence>
<reference evidence="1 2" key="1">
    <citation type="submission" date="2016-11" db="EMBL/GenBank/DDBJ databases">
        <authorList>
            <person name="Jaros S."/>
            <person name="Januszkiewicz K."/>
            <person name="Wedrychowicz H."/>
        </authorList>
    </citation>
    <scope>NUCLEOTIDE SEQUENCE [LARGE SCALE GENOMIC DNA]</scope>
    <source>
        <strain evidence="1 2">DSM 19436</strain>
    </source>
</reference>
<dbReference type="Pfam" id="PF19799">
    <property type="entry name" value="DUF6282"/>
    <property type="match status" value="1"/>
</dbReference>
<dbReference type="AlphaFoldDB" id="A0A1M5IAR4"/>
<gene>
    <name evidence="1" type="ORF">SAMN02745157_3826</name>
</gene>
<dbReference type="RefSeq" id="WP_073055997.1">
    <property type="nucleotide sequence ID" value="NZ_FQUP01000004.1"/>
</dbReference>